<dbReference type="RefSeq" id="WP_089340080.1">
    <property type="nucleotide sequence ID" value="NZ_FXAN01000042.1"/>
</dbReference>
<evidence type="ECO:0000313" key="4">
    <source>
        <dbReference type="EMBL" id="SMF99589.1"/>
    </source>
</evidence>
<dbReference type="InterPro" id="IPR010131">
    <property type="entry name" value="MdtP/NodT-like"/>
</dbReference>
<name>A0A238H2V9_9BURK</name>
<evidence type="ECO:0000256" key="3">
    <source>
        <dbReference type="SAM" id="SignalP"/>
    </source>
</evidence>
<dbReference type="SUPFAM" id="SSF56954">
    <property type="entry name" value="Outer membrane efflux proteins (OEP)"/>
    <property type="match status" value="1"/>
</dbReference>
<feature type="region of interest" description="Disordered" evidence="2">
    <location>
        <begin position="453"/>
        <end position="498"/>
    </location>
</feature>
<organism evidence="4 5">
    <name type="scientific">Burkholderia singularis</name>
    <dbReference type="NCBI Taxonomy" id="1503053"/>
    <lineage>
        <taxon>Bacteria</taxon>
        <taxon>Pseudomonadati</taxon>
        <taxon>Pseudomonadota</taxon>
        <taxon>Betaproteobacteria</taxon>
        <taxon>Burkholderiales</taxon>
        <taxon>Burkholderiaceae</taxon>
        <taxon>Burkholderia</taxon>
        <taxon>pseudomallei group</taxon>
    </lineage>
</organism>
<evidence type="ECO:0000256" key="1">
    <source>
        <dbReference type="ARBA" id="ARBA00007613"/>
    </source>
</evidence>
<accession>A0A238H2V9</accession>
<feature type="compositionally biased region" description="Low complexity" evidence="2">
    <location>
        <begin position="473"/>
        <end position="490"/>
    </location>
</feature>
<dbReference type="PROSITE" id="PS51257">
    <property type="entry name" value="PROKAR_LIPOPROTEIN"/>
    <property type="match status" value="1"/>
</dbReference>
<proteinExistence type="inferred from homology"/>
<gene>
    <name evidence="4" type="ORF">BSIN_2772</name>
</gene>
<comment type="similarity">
    <text evidence="1">Belongs to the outer membrane factor (OMF) (TC 1.B.17) family.</text>
</comment>
<reference evidence="4 5" key="1">
    <citation type="submission" date="2017-04" db="EMBL/GenBank/DDBJ databases">
        <authorList>
            <person name="Afonso C.L."/>
            <person name="Miller P.J."/>
            <person name="Scott M.A."/>
            <person name="Spackman E."/>
            <person name="Goraichik I."/>
            <person name="Dimitrov K.M."/>
            <person name="Suarez D.L."/>
            <person name="Swayne D.E."/>
        </authorList>
    </citation>
    <scope>NUCLEOTIDE SEQUENCE [LARGE SCALE GENOMIC DNA]</scope>
    <source>
        <strain evidence="4">LMG 28154</strain>
    </source>
</reference>
<protein>
    <submittedName>
        <fullName evidence="4">Copper tolerance protein</fullName>
    </submittedName>
</protein>
<dbReference type="Proteomes" id="UP000198460">
    <property type="component" value="Unassembled WGS sequence"/>
</dbReference>
<keyword evidence="3" id="KW-0732">Signal</keyword>
<feature type="chain" id="PRO_5012195678" evidence="3">
    <location>
        <begin position="28"/>
        <end position="498"/>
    </location>
</feature>
<feature type="signal peptide" evidence="3">
    <location>
        <begin position="1"/>
        <end position="27"/>
    </location>
</feature>
<evidence type="ECO:0000313" key="5">
    <source>
        <dbReference type="Proteomes" id="UP000198460"/>
    </source>
</evidence>
<dbReference type="PANTHER" id="PTHR30203">
    <property type="entry name" value="OUTER MEMBRANE CATION EFFLUX PROTEIN"/>
    <property type="match status" value="1"/>
</dbReference>
<evidence type="ECO:0000256" key="2">
    <source>
        <dbReference type="SAM" id="MobiDB-lite"/>
    </source>
</evidence>
<dbReference type="EMBL" id="FXAN01000042">
    <property type="protein sequence ID" value="SMF99589.1"/>
    <property type="molecule type" value="Genomic_DNA"/>
</dbReference>
<dbReference type="AlphaFoldDB" id="A0A238H2V9"/>
<dbReference type="PANTHER" id="PTHR30203:SF24">
    <property type="entry name" value="BLR4935 PROTEIN"/>
    <property type="match status" value="1"/>
</dbReference>
<dbReference type="GO" id="GO:0015562">
    <property type="term" value="F:efflux transmembrane transporter activity"/>
    <property type="evidence" value="ECO:0007669"/>
    <property type="project" value="InterPro"/>
</dbReference>
<sequence length="498" mass="54005">MMKRFVSTRMSAGVAFMALLAGCTTFSKDGGFGAVSSITTERLGKDAVIVKTDTDRDAVAKRTQQLLAKPLSMDDAVQIALLNNRGLQASYAELGLSEADLVQAGRLPNPGFTFSRTRAGNGDLSIGRAFSANVLSILTLPFAAHIEGRRFEQTKLETADAMLKLAAEARRAYINAVAAEQAAHYANQVRDSADAGAELASRMRQAGNFSKLDYAREQAFYADSIAQAAKARQLAVSAREKLTRTMGVWGTGTQYTLPDRLPDLPKERPELKDLEQFAMQNRLDIQAAKLRTQGVASSLGLSNATRFINALDIGYQNNYETDKGHEHGYEISIEIPIFDFGSAKVARAQAIYMQSANRLAQTAIDARSEVRESYSAYASSYDVAKHYRDEVVPIRKTISDELLLRYNGMLVSVFELLADSREQVGAVNSYIDALKDYWLAETDLQQALGGRLPQAGAAPAAPTPTDAQSSAKPSMATMAQPAPASTAQPAHEMHSEGK</sequence>
<dbReference type="InterPro" id="IPR003423">
    <property type="entry name" value="OMP_efflux"/>
</dbReference>
<dbReference type="Pfam" id="PF02321">
    <property type="entry name" value="OEP"/>
    <property type="match status" value="1"/>
</dbReference>
<dbReference type="Gene3D" id="1.20.1600.10">
    <property type="entry name" value="Outer membrane efflux proteins (OEP)"/>
    <property type="match status" value="1"/>
</dbReference>